<evidence type="ECO:0000256" key="7">
    <source>
        <dbReference type="ARBA" id="ARBA00022792"/>
    </source>
</evidence>
<evidence type="ECO:0000256" key="13">
    <source>
        <dbReference type="ARBA" id="ARBA00030987"/>
    </source>
</evidence>
<accession>A0A183J1I7</accession>
<evidence type="ECO:0000256" key="1">
    <source>
        <dbReference type="ARBA" id="ARBA00004434"/>
    </source>
</evidence>
<keyword evidence="10" id="KW-0496">Mitochondrion</keyword>
<organism evidence="17">
    <name type="scientific">Soboliphyme baturini</name>
    <dbReference type="NCBI Taxonomy" id="241478"/>
    <lineage>
        <taxon>Eukaryota</taxon>
        <taxon>Metazoa</taxon>
        <taxon>Ecdysozoa</taxon>
        <taxon>Nematoda</taxon>
        <taxon>Enoplea</taxon>
        <taxon>Dorylaimia</taxon>
        <taxon>Dioctophymatida</taxon>
        <taxon>Dioctophymatoidea</taxon>
        <taxon>Soboliphymatidae</taxon>
        <taxon>Soboliphyme</taxon>
    </lineage>
</organism>
<keyword evidence="9 14" id="KW-1133">Transmembrane helix</keyword>
<evidence type="ECO:0000256" key="8">
    <source>
        <dbReference type="ARBA" id="ARBA00022982"/>
    </source>
</evidence>
<dbReference type="EMBL" id="UZAM01013094">
    <property type="protein sequence ID" value="VDP25425.1"/>
    <property type="molecule type" value="Genomic_DNA"/>
</dbReference>
<evidence type="ECO:0000313" key="15">
    <source>
        <dbReference type="EMBL" id="VDP25425.1"/>
    </source>
</evidence>
<dbReference type="PANTHER" id="PTHR15469">
    <property type="entry name" value="NADH-UBIQUINONE OXIDOREDUCTASE B15 SUBUNIT"/>
    <property type="match status" value="1"/>
</dbReference>
<dbReference type="Pfam" id="PF07225">
    <property type="entry name" value="NDUF_B4"/>
    <property type="match status" value="1"/>
</dbReference>
<sequence>MKLTRLLSAKPPQPLVGMWQDPLFGYFETHGKMEFKPGEDYGLTEAQKKAVMERYRRKEILKREYLLREFDPLKYKYIEGCIVDPCMFRWYAADMQGSERFFLTPKSFFYGLGWFLLVCYLFCRWNHNDAVCFWFISQNNI</sequence>
<gene>
    <name evidence="15" type="ORF">SBAD_LOCUS9733</name>
</gene>
<protein>
    <recommendedName>
        <fullName evidence="3">NADH dehydrogenase [ubiquinone] 1 beta subcomplex subunit 4</fullName>
    </recommendedName>
    <alternativeName>
        <fullName evidence="12">Complex I-B15</fullName>
    </alternativeName>
    <alternativeName>
        <fullName evidence="13">NADH-ubiquinone oxidoreductase B15 subunit</fullName>
    </alternativeName>
</protein>
<evidence type="ECO:0000313" key="16">
    <source>
        <dbReference type="Proteomes" id="UP000270296"/>
    </source>
</evidence>
<name>A0A183J1I7_9BILA</name>
<dbReference type="AlphaFoldDB" id="A0A183J1I7"/>
<dbReference type="Proteomes" id="UP000270296">
    <property type="component" value="Unassembled WGS sequence"/>
</dbReference>
<proteinExistence type="inferred from homology"/>
<evidence type="ECO:0000256" key="12">
    <source>
        <dbReference type="ARBA" id="ARBA00030212"/>
    </source>
</evidence>
<dbReference type="WBParaSite" id="SBAD_0001008501-mRNA-1">
    <property type="protein sequence ID" value="SBAD_0001008501-mRNA-1"/>
    <property type="gene ID" value="SBAD_0001008501"/>
</dbReference>
<evidence type="ECO:0000256" key="3">
    <source>
        <dbReference type="ARBA" id="ARBA00018681"/>
    </source>
</evidence>
<comment type="similarity">
    <text evidence="2">Belongs to the complex I NDUFB4 subunit family.</text>
</comment>
<evidence type="ECO:0000256" key="5">
    <source>
        <dbReference type="ARBA" id="ARBA00022660"/>
    </source>
</evidence>
<comment type="subcellular location">
    <subcellularLocation>
        <location evidence="1">Mitochondrion inner membrane</location>
        <topology evidence="1">Single-pass membrane protein</topology>
    </subcellularLocation>
</comment>
<evidence type="ECO:0000256" key="11">
    <source>
        <dbReference type="ARBA" id="ARBA00023136"/>
    </source>
</evidence>
<reference evidence="17" key="1">
    <citation type="submission" date="2016-06" db="UniProtKB">
        <authorList>
            <consortium name="WormBaseParasite"/>
        </authorList>
    </citation>
    <scope>IDENTIFICATION</scope>
</reference>
<dbReference type="OrthoDB" id="5818798at2759"/>
<evidence type="ECO:0000256" key="6">
    <source>
        <dbReference type="ARBA" id="ARBA00022692"/>
    </source>
</evidence>
<evidence type="ECO:0000256" key="4">
    <source>
        <dbReference type="ARBA" id="ARBA00022448"/>
    </source>
</evidence>
<dbReference type="InterPro" id="IPR009866">
    <property type="entry name" value="NADH_UbQ_OxRdtase_NDUFB4_su"/>
</dbReference>
<evidence type="ECO:0000256" key="9">
    <source>
        <dbReference type="ARBA" id="ARBA00022989"/>
    </source>
</evidence>
<dbReference type="GO" id="GO:0005743">
    <property type="term" value="C:mitochondrial inner membrane"/>
    <property type="evidence" value="ECO:0007669"/>
    <property type="project" value="UniProtKB-SubCell"/>
</dbReference>
<keyword evidence="16" id="KW-1185">Reference proteome</keyword>
<keyword evidence="5" id="KW-0679">Respiratory chain</keyword>
<keyword evidence="7" id="KW-0999">Mitochondrion inner membrane</keyword>
<evidence type="ECO:0000256" key="2">
    <source>
        <dbReference type="ARBA" id="ARBA00007260"/>
    </source>
</evidence>
<keyword evidence="11 14" id="KW-0472">Membrane</keyword>
<reference evidence="15 16" key="2">
    <citation type="submission" date="2018-11" db="EMBL/GenBank/DDBJ databases">
        <authorList>
            <consortium name="Pathogen Informatics"/>
        </authorList>
    </citation>
    <scope>NUCLEOTIDE SEQUENCE [LARGE SCALE GENOMIC DNA]</scope>
</reference>
<keyword evidence="6 14" id="KW-0812">Transmembrane</keyword>
<feature type="transmembrane region" description="Helical" evidence="14">
    <location>
        <begin position="108"/>
        <end position="127"/>
    </location>
</feature>
<keyword evidence="4" id="KW-0813">Transport</keyword>
<dbReference type="PANTHER" id="PTHR15469:SF0">
    <property type="entry name" value="NADH DEHYDROGENASE [UBIQUINONE] 1 BETA SUBCOMPLEX SUBUNIT 4"/>
    <property type="match status" value="1"/>
</dbReference>
<keyword evidence="8" id="KW-0249">Electron transport</keyword>
<evidence type="ECO:0000256" key="10">
    <source>
        <dbReference type="ARBA" id="ARBA00023128"/>
    </source>
</evidence>
<evidence type="ECO:0000256" key="14">
    <source>
        <dbReference type="SAM" id="Phobius"/>
    </source>
</evidence>
<evidence type="ECO:0000313" key="17">
    <source>
        <dbReference type="WBParaSite" id="SBAD_0001008501-mRNA-1"/>
    </source>
</evidence>